<feature type="transmembrane region" description="Helical" evidence="1">
    <location>
        <begin position="142"/>
        <end position="163"/>
    </location>
</feature>
<keyword evidence="1" id="KW-0812">Transmembrane</keyword>
<keyword evidence="3" id="KW-1185">Reference proteome</keyword>
<dbReference type="EMBL" id="CP016268">
    <property type="protein sequence ID" value="ANO51208.1"/>
    <property type="molecule type" value="Genomic_DNA"/>
</dbReference>
<feature type="transmembrane region" description="Helical" evidence="1">
    <location>
        <begin position="12"/>
        <end position="39"/>
    </location>
</feature>
<evidence type="ECO:0008006" key="4">
    <source>
        <dbReference type="Google" id="ProtNLM"/>
    </source>
</evidence>
<evidence type="ECO:0000313" key="2">
    <source>
        <dbReference type="EMBL" id="ANO51208.1"/>
    </source>
</evidence>
<dbReference type="Proteomes" id="UP000092695">
    <property type="component" value="Chromosome"/>
</dbReference>
<evidence type="ECO:0000313" key="3">
    <source>
        <dbReference type="Proteomes" id="UP000092695"/>
    </source>
</evidence>
<accession>A0A193LFG9</accession>
<dbReference type="AlphaFoldDB" id="A0A193LFG9"/>
<keyword evidence="1" id="KW-1133">Transmembrane helix</keyword>
<dbReference type="InterPro" id="IPR021306">
    <property type="entry name" value="DUF2878"/>
</dbReference>
<feature type="transmembrane region" description="Helical" evidence="1">
    <location>
        <begin position="51"/>
        <end position="74"/>
    </location>
</feature>
<protein>
    <recommendedName>
        <fullName evidence="4">DUF2878 domain-containing protein</fullName>
    </recommendedName>
</protein>
<dbReference type="KEGG" id="woc:BA177_08335"/>
<name>A0A193LFG9_9GAMM</name>
<dbReference type="RefSeq" id="WP_068615333.1">
    <property type="nucleotide sequence ID" value="NZ_CP016268.1"/>
</dbReference>
<evidence type="ECO:0000256" key="1">
    <source>
        <dbReference type="SAM" id="Phobius"/>
    </source>
</evidence>
<sequence>MSLLVNFLAFQVAWFSAVISAAAGQPWIGMSVMAVAVMLHMTLVARPATELGLVVVCAVIGGTWDSVLVALGWVSYPSGMLHDAFAPYWIVGMWMLFATTLNVSLGWLKSRASLAVLFGVAGGPLAYLTGAKLGGIVLSQPLFALMALAAGWGIMMPLLLIVARRLDGVTVRSAARTGWILD</sequence>
<reference evidence="2 3" key="1">
    <citation type="submission" date="2016-06" db="EMBL/GenBank/DDBJ databases">
        <title>Complete genome sequence of a deep-branching marine Gamma Proteobacterium Woeseia oceani type strain XK5.</title>
        <authorList>
            <person name="Mu D."/>
            <person name="Du Z."/>
        </authorList>
    </citation>
    <scope>NUCLEOTIDE SEQUENCE [LARGE SCALE GENOMIC DNA]</scope>
    <source>
        <strain evidence="2 3">XK5</strain>
    </source>
</reference>
<feature type="transmembrane region" description="Helical" evidence="1">
    <location>
        <begin position="86"/>
        <end position="105"/>
    </location>
</feature>
<dbReference type="Pfam" id="PF11086">
    <property type="entry name" value="DUF2878"/>
    <property type="match status" value="1"/>
</dbReference>
<gene>
    <name evidence="2" type="ORF">BA177_08335</name>
</gene>
<feature type="transmembrane region" description="Helical" evidence="1">
    <location>
        <begin position="112"/>
        <end position="130"/>
    </location>
</feature>
<dbReference type="STRING" id="1548547.BA177_08335"/>
<proteinExistence type="predicted"/>
<organism evidence="2 3">
    <name type="scientific">Woeseia oceani</name>
    <dbReference type="NCBI Taxonomy" id="1548547"/>
    <lineage>
        <taxon>Bacteria</taxon>
        <taxon>Pseudomonadati</taxon>
        <taxon>Pseudomonadota</taxon>
        <taxon>Gammaproteobacteria</taxon>
        <taxon>Woeseiales</taxon>
        <taxon>Woeseiaceae</taxon>
        <taxon>Woeseia</taxon>
    </lineage>
</organism>
<keyword evidence="1" id="KW-0472">Membrane</keyword>